<proteinExistence type="predicted"/>
<organism evidence="3">
    <name type="scientific">Chaetomium thermophilum (strain DSM 1495 / CBS 144.50 / IMI 039719)</name>
    <name type="common">Thermochaetoides thermophila</name>
    <dbReference type="NCBI Taxonomy" id="759272"/>
    <lineage>
        <taxon>Eukaryota</taxon>
        <taxon>Fungi</taxon>
        <taxon>Dikarya</taxon>
        <taxon>Ascomycota</taxon>
        <taxon>Pezizomycotina</taxon>
        <taxon>Sordariomycetes</taxon>
        <taxon>Sordariomycetidae</taxon>
        <taxon>Sordariales</taxon>
        <taxon>Chaetomiaceae</taxon>
        <taxon>Thermochaetoides</taxon>
    </lineage>
</organism>
<keyword evidence="1" id="KW-0732">Signal</keyword>
<gene>
    <name evidence="2" type="ORF">CTHT_0020520</name>
</gene>
<dbReference type="GeneID" id="18256090"/>
<dbReference type="eggNOG" id="ENOG502RKIZ">
    <property type="taxonomic scope" value="Eukaryota"/>
</dbReference>
<dbReference type="AlphaFoldDB" id="G0S3C5"/>
<sequence length="174" mass="20002">MFVKHLTTILATLSLLLAFTTALPQSTTPVNPPSDFRANRWCSWCFKFPDAKNQSYCNIVVQTPGNINRYPNGYPAMVFNHNFQQLLWARDVGQFDTVHDIYFPAPQEKQAIGVHVLLVPSHRVNNTKEAPQIVYNGWGYWHDQTWTTYTGVPNADWTSFHTSFICEPRARPKD</sequence>
<name>G0S3C5_CHATD</name>
<feature type="chain" id="PRO_5003409271" evidence="1">
    <location>
        <begin position="23"/>
        <end position="174"/>
    </location>
</feature>
<evidence type="ECO:0000313" key="3">
    <source>
        <dbReference type="Proteomes" id="UP000008066"/>
    </source>
</evidence>
<dbReference type="HOGENOM" id="CLU_1539839_0_0_1"/>
<dbReference type="RefSeq" id="XP_006692527.1">
    <property type="nucleotide sequence ID" value="XM_006692464.1"/>
</dbReference>
<accession>G0S3C5</accession>
<feature type="signal peptide" evidence="1">
    <location>
        <begin position="1"/>
        <end position="22"/>
    </location>
</feature>
<reference evidence="2 3" key="1">
    <citation type="journal article" date="2011" name="Cell">
        <title>Insight into structure and assembly of the nuclear pore complex by utilizing the genome of a eukaryotic thermophile.</title>
        <authorList>
            <person name="Amlacher S."/>
            <person name="Sarges P."/>
            <person name="Flemming D."/>
            <person name="van Noort V."/>
            <person name="Kunze R."/>
            <person name="Devos D.P."/>
            <person name="Arumugam M."/>
            <person name="Bork P."/>
            <person name="Hurt E."/>
        </authorList>
    </citation>
    <scope>NUCLEOTIDE SEQUENCE [LARGE SCALE GENOMIC DNA]</scope>
    <source>
        <strain evidence="3">DSM 1495 / CBS 144.50 / IMI 039719</strain>
    </source>
</reference>
<dbReference type="Proteomes" id="UP000008066">
    <property type="component" value="Unassembled WGS sequence"/>
</dbReference>
<evidence type="ECO:0000313" key="2">
    <source>
        <dbReference type="EMBL" id="EGS22508.1"/>
    </source>
</evidence>
<keyword evidence="3" id="KW-1185">Reference proteome</keyword>
<evidence type="ECO:0000256" key="1">
    <source>
        <dbReference type="SAM" id="SignalP"/>
    </source>
</evidence>
<dbReference type="KEGG" id="cthr:CTHT_0020520"/>
<dbReference type="EMBL" id="GL988040">
    <property type="protein sequence ID" value="EGS22508.1"/>
    <property type="molecule type" value="Genomic_DNA"/>
</dbReference>
<protein>
    <submittedName>
        <fullName evidence="2">Uncharacterized protein</fullName>
    </submittedName>
</protein>